<feature type="compositionally biased region" description="Low complexity" evidence="5">
    <location>
        <begin position="169"/>
        <end position="187"/>
    </location>
</feature>
<feature type="compositionally biased region" description="Basic and acidic residues" evidence="5">
    <location>
        <begin position="523"/>
        <end position="535"/>
    </location>
</feature>
<dbReference type="GO" id="GO:0061630">
    <property type="term" value="F:ubiquitin protein ligase activity"/>
    <property type="evidence" value="ECO:0007669"/>
    <property type="project" value="TreeGrafter"/>
</dbReference>
<feature type="region of interest" description="Disordered" evidence="5">
    <location>
        <begin position="523"/>
        <end position="583"/>
    </location>
</feature>
<dbReference type="AlphaFoldDB" id="A0A2N5U338"/>
<feature type="compositionally biased region" description="Polar residues" evidence="5">
    <location>
        <begin position="149"/>
        <end position="168"/>
    </location>
</feature>
<dbReference type="GO" id="GO:0016567">
    <property type="term" value="P:protein ubiquitination"/>
    <property type="evidence" value="ECO:0007669"/>
    <property type="project" value="TreeGrafter"/>
</dbReference>
<feature type="compositionally biased region" description="Polar residues" evidence="5">
    <location>
        <begin position="204"/>
        <end position="221"/>
    </location>
</feature>
<keyword evidence="2 4" id="KW-0863">Zinc-finger</keyword>
<organism evidence="7 8">
    <name type="scientific">Puccinia coronata f. sp. avenae</name>
    <dbReference type="NCBI Taxonomy" id="200324"/>
    <lineage>
        <taxon>Eukaryota</taxon>
        <taxon>Fungi</taxon>
        <taxon>Dikarya</taxon>
        <taxon>Basidiomycota</taxon>
        <taxon>Pucciniomycotina</taxon>
        <taxon>Pucciniomycetes</taxon>
        <taxon>Pucciniales</taxon>
        <taxon>Pucciniaceae</taxon>
        <taxon>Puccinia</taxon>
    </lineage>
</organism>
<evidence type="ECO:0000256" key="4">
    <source>
        <dbReference type="PROSITE-ProRule" id="PRU00175"/>
    </source>
</evidence>
<evidence type="ECO:0000313" key="7">
    <source>
        <dbReference type="EMBL" id="PLW32155.1"/>
    </source>
</evidence>
<feature type="compositionally biased region" description="Acidic residues" evidence="5">
    <location>
        <begin position="573"/>
        <end position="583"/>
    </location>
</feature>
<evidence type="ECO:0000256" key="2">
    <source>
        <dbReference type="ARBA" id="ARBA00022771"/>
    </source>
</evidence>
<sequence>MSVHSTSTIPRWFCHACENYFPQPDNPEEPRCFSCYSSFVEEMPIPNQSQPNGNRYPRQFAHPFHDSDSPPIPSTRQRYEQQQQNQHAQPHRQPPFINFIDPLINILSAPSIPDPPDPDHLPSSSHPTPPPRSGPHALTSIGDFLAQHYSPQTFSNAPTPPANRSDQTNESGNNNNNNSHNSENSSNPFILTPAQPAQGAFSFTFGSRNSNPIHNNSQPPSAQRRLSADPARPSADERTPNEDRSTLGTPPTPPAQPMNGILSLLQSAFGLMPSNSPAPENERRAAENHTHNTPAPEAAASEDQPPSPSGSTEPRAASPSEDRPGESAPRIQPRHTPRSPRVNLEESHPLRQFINILNSLNQQSSEATMSGNEVNGFVGGFGFANGTGGGGFGFTTTHLDMDQNGGGTFGQNLGDYVASDSAMQDILNQLINMTGVNGGHNPTPASESTIKSLRTFKFDPASMGQEDPVECAICKDTFAAGDACMELPCKHFFHDEDCIVLWLKQNGSCPVCRYSLVNNEDAHGDHAGEQREGGGERGAATAGAAESSTASGDDSQYRPDAADWLDPDRWYDDEPMDAPFDYD</sequence>
<dbReference type="InterPro" id="IPR001841">
    <property type="entry name" value="Znf_RING"/>
</dbReference>
<evidence type="ECO:0000313" key="8">
    <source>
        <dbReference type="Proteomes" id="UP000235392"/>
    </source>
</evidence>
<evidence type="ECO:0000259" key="6">
    <source>
        <dbReference type="PROSITE" id="PS50089"/>
    </source>
</evidence>
<dbReference type="SMART" id="SM00184">
    <property type="entry name" value="RING"/>
    <property type="match status" value="1"/>
</dbReference>
<reference evidence="7 8" key="1">
    <citation type="submission" date="2017-11" db="EMBL/GenBank/DDBJ databases">
        <title>De novo assembly and phasing of dikaryotic genomes from two isolates of Puccinia coronata f. sp. avenae, the causal agent of oat crown rust.</title>
        <authorList>
            <person name="Miller M.E."/>
            <person name="Zhang Y."/>
            <person name="Omidvar V."/>
            <person name="Sperschneider J."/>
            <person name="Schwessinger B."/>
            <person name="Raley C."/>
            <person name="Palmer J.M."/>
            <person name="Garnica D."/>
            <person name="Upadhyaya N."/>
            <person name="Rathjen J."/>
            <person name="Taylor J.M."/>
            <person name="Park R.F."/>
            <person name="Dodds P.N."/>
            <person name="Hirsch C.D."/>
            <person name="Kianian S.F."/>
            <person name="Figueroa M."/>
        </authorList>
    </citation>
    <scope>NUCLEOTIDE SEQUENCE [LARGE SCALE GENOMIC DNA]</scope>
    <source>
        <strain evidence="7">12SD80</strain>
    </source>
</reference>
<dbReference type="InterPro" id="IPR013083">
    <property type="entry name" value="Znf_RING/FYVE/PHD"/>
</dbReference>
<feature type="domain" description="RING-type" evidence="6">
    <location>
        <begin position="471"/>
        <end position="513"/>
    </location>
</feature>
<evidence type="ECO:0000256" key="3">
    <source>
        <dbReference type="ARBA" id="ARBA00022833"/>
    </source>
</evidence>
<dbReference type="Gene3D" id="3.30.40.10">
    <property type="entry name" value="Zinc/RING finger domain, C3HC4 (zinc finger)"/>
    <property type="match status" value="1"/>
</dbReference>
<feature type="compositionally biased region" description="Basic and acidic residues" evidence="5">
    <location>
        <begin position="234"/>
        <end position="245"/>
    </location>
</feature>
<dbReference type="EMBL" id="PGCI01000250">
    <property type="protein sequence ID" value="PLW32155.1"/>
    <property type="molecule type" value="Genomic_DNA"/>
</dbReference>
<keyword evidence="3" id="KW-0862">Zinc</keyword>
<name>A0A2N5U338_9BASI</name>
<dbReference type="GO" id="GO:0008270">
    <property type="term" value="F:zinc ion binding"/>
    <property type="evidence" value="ECO:0007669"/>
    <property type="project" value="UniProtKB-KW"/>
</dbReference>
<dbReference type="Proteomes" id="UP000235392">
    <property type="component" value="Unassembled WGS sequence"/>
</dbReference>
<accession>A0A2N5U338</accession>
<dbReference type="Pfam" id="PF13639">
    <property type="entry name" value="zf-RING_2"/>
    <property type="match status" value="1"/>
</dbReference>
<dbReference type="PANTHER" id="PTHR15710:SF217">
    <property type="entry name" value="E3 UBIQUITIN-PROTEIN LIGASE RDUF2"/>
    <property type="match status" value="1"/>
</dbReference>
<protein>
    <recommendedName>
        <fullName evidence="6">RING-type domain-containing protein</fullName>
    </recommendedName>
</protein>
<comment type="caution">
    <text evidence="7">The sequence shown here is derived from an EMBL/GenBank/DDBJ whole genome shotgun (WGS) entry which is preliminary data.</text>
</comment>
<feature type="region of interest" description="Disordered" evidence="5">
    <location>
        <begin position="46"/>
        <end position="346"/>
    </location>
</feature>
<proteinExistence type="predicted"/>
<feature type="compositionally biased region" description="Basic and acidic residues" evidence="5">
    <location>
        <begin position="280"/>
        <end position="290"/>
    </location>
</feature>
<feature type="compositionally biased region" description="Low complexity" evidence="5">
    <location>
        <begin position="538"/>
        <end position="554"/>
    </location>
</feature>
<dbReference type="PROSITE" id="PS50089">
    <property type="entry name" value="ZF_RING_2"/>
    <property type="match status" value="1"/>
</dbReference>
<gene>
    <name evidence="7" type="ORF">PCASD_20326</name>
</gene>
<dbReference type="PANTHER" id="PTHR15710">
    <property type="entry name" value="E3 UBIQUITIN-PROTEIN LIGASE PRAJA"/>
    <property type="match status" value="1"/>
</dbReference>
<keyword evidence="1" id="KW-0479">Metal-binding</keyword>
<feature type="compositionally biased region" description="Basic and acidic residues" evidence="5">
    <location>
        <begin position="555"/>
        <end position="572"/>
    </location>
</feature>
<evidence type="ECO:0000256" key="5">
    <source>
        <dbReference type="SAM" id="MobiDB-lite"/>
    </source>
</evidence>
<dbReference type="GO" id="GO:0005737">
    <property type="term" value="C:cytoplasm"/>
    <property type="evidence" value="ECO:0007669"/>
    <property type="project" value="TreeGrafter"/>
</dbReference>
<dbReference type="SUPFAM" id="SSF57850">
    <property type="entry name" value="RING/U-box"/>
    <property type="match status" value="1"/>
</dbReference>
<evidence type="ECO:0000256" key="1">
    <source>
        <dbReference type="ARBA" id="ARBA00022723"/>
    </source>
</evidence>